<accession>A0A6J4TD63</accession>
<dbReference type="InterPro" id="IPR011009">
    <property type="entry name" value="Kinase-like_dom_sf"/>
</dbReference>
<comment type="similarity">
    <text evidence="1">Belongs to the pseudomonas-type ThrB family.</text>
</comment>
<dbReference type="EMBL" id="CADCVZ010000057">
    <property type="protein sequence ID" value="CAA9520648.1"/>
    <property type="molecule type" value="Genomic_DNA"/>
</dbReference>
<evidence type="ECO:0000313" key="3">
    <source>
        <dbReference type="EMBL" id="CAA9520648.1"/>
    </source>
</evidence>
<dbReference type="PANTHER" id="PTHR21064">
    <property type="entry name" value="AMINOGLYCOSIDE PHOSPHOTRANSFERASE DOMAIN-CONTAINING PROTEIN-RELATED"/>
    <property type="match status" value="1"/>
</dbReference>
<protein>
    <recommendedName>
        <fullName evidence="2">Aminoglycoside phosphotransferase domain-containing protein</fullName>
    </recommendedName>
</protein>
<gene>
    <name evidence="3" type="ORF">AVDCRST_MAG09-2024</name>
</gene>
<dbReference type="PANTHER" id="PTHR21064:SF6">
    <property type="entry name" value="AMINOGLYCOSIDE PHOSPHOTRANSFERASE DOMAIN-CONTAINING PROTEIN"/>
    <property type="match status" value="1"/>
</dbReference>
<dbReference type="InterPro" id="IPR050249">
    <property type="entry name" value="Pseudomonas-type_ThrB"/>
</dbReference>
<name>A0A6J4TD63_9SPHN</name>
<organism evidence="3">
    <name type="scientific">uncultured Sphingomonas sp</name>
    <dbReference type="NCBI Taxonomy" id="158754"/>
    <lineage>
        <taxon>Bacteria</taxon>
        <taxon>Pseudomonadati</taxon>
        <taxon>Pseudomonadota</taxon>
        <taxon>Alphaproteobacteria</taxon>
        <taxon>Sphingomonadales</taxon>
        <taxon>Sphingomonadaceae</taxon>
        <taxon>Sphingomonas</taxon>
        <taxon>environmental samples</taxon>
    </lineage>
</organism>
<dbReference type="InterPro" id="IPR002575">
    <property type="entry name" value="Aminoglycoside_PTrfase"/>
</dbReference>
<dbReference type="Pfam" id="PF01636">
    <property type="entry name" value="APH"/>
    <property type="match status" value="1"/>
</dbReference>
<dbReference type="Gene3D" id="3.90.1200.10">
    <property type="match status" value="1"/>
</dbReference>
<evidence type="ECO:0000256" key="1">
    <source>
        <dbReference type="ARBA" id="ARBA00038240"/>
    </source>
</evidence>
<sequence>MMRRLNNGVRPALRAVAEKWRARQAQRELDPLLRHCGRGYRITRSLGGQARSTWLVDNDGERFVLRAAGGMYEILALQHLAAQPVPYRFPQLIPTMAGATHVLSPSERQWTLYPLVTGEPPPTRKSLELVGEIGRLAATVNALLVDLDLPAHEGDFRLKLFETRGLPARAAASGGPLRTRCRAGLPAALAWHAARREDNLRRVAELPSQTVYDDFHDNNMLCHAGKLIGLIDFDSLAHGPRAVDLASALLYLLTEPAHRQADHVRALRDGFQSVVPLTDAEYRLVPQLIIDRLLVMVERLLGERQMPPHRAQLAGRFLDLLGWVIAEESLADRLALPD</sequence>
<dbReference type="RefSeq" id="WP_294174298.1">
    <property type="nucleotide sequence ID" value="NZ_CADCVZ010000057.1"/>
</dbReference>
<feature type="domain" description="Aminoglycoside phosphotransferase" evidence="2">
    <location>
        <begin position="46"/>
        <end position="260"/>
    </location>
</feature>
<evidence type="ECO:0000259" key="2">
    <source>
        <dbReference type="Pfam" id="PF01636"/>
    </source>
</evidence>
<dbReference type="AlphaFoldDB" id="A0A6J4TD63"/>
<dbReference type="SUPFAM" id="SSF56112">
    <property type="entry name" value="Protein kinase-like (PK-like)"/>
    <property type="match status" value="1"/>
</dbReference>
<dbReference type="GO" id="GO:0019202">
    <property type="term" value="F:amino acid kinase activity"/>
    <property type="evidence" value="ECO:0007669"/>
    <property type="project" value="TreeGrafter"/>
</dbReference>
<proteinExistence type="inferred from homology"/>
<reference evidence="3" key="1">
    <citation type="submission" date="2020-02" db="EMBL/GenBank/DDBJ databases">
        <authorList>
            <person name="Meier V. D."/>
        </authorList>
    </citation>
    <scope>NUCLEOTIDE SEQUENCE</scope>
    <source>
        <strain evidence="3">AVDCRST_MAG09</strain>
    </source>
</reference>